<dbReference type="InterPro" id="IPR036087">
    <property type="entry name" value="Nict_dMeBzImd_PRibTrfase_sf"/>
</dbReference>
<dbReference type="GO" id="GO:0008939">
    <property type="term" value="F:nicotinate-nucleotide-dimethylbenzimidazole phosphoribosyltransferase activity"/>
    <property type="evidence" value="ECO:0007669"/>
    <property type="project" value="UniProtKB-EC"/>
</dbReference>
<evidence type="ECO:0000256" key="4">
    <source>
        <dbReference type="ARBA" id="ARBA00015486"/>
    </source>
</evidence>
<dbReference type="EC" id="2.4.2.21" evidence="3"/>
<dbReference type="InterPro" id="IPR003200">
    <property type="entry name" value="Nict_dMeBzImd_PRibTrfase"/>
</dbReference>
<gene>
    <name evidence="10" type="ORF">ACFSJD_43690</name>
</gene>
<reference evidence="11" key="1">
    <citation type="journal article" date="2019" name="Int. J. Syst. Evol. Microbiol.">
        <title>The Global Catalogue of Microorganisms (GCM) 10K type strain sequencing project: providing services to taxonomists for standard genome sequencing and annotation.</title>
        <authorList>
            <consortium name="The Broad Institute Genomics Platform"/>
            <consortium name="The Broad Institute Genome Sequencing Center for Infectious Disease"/>
            <person name="Wu L."/>
            <person name="Ma J."/>
        </authorList>
    </citation>
    <scope>NUCLEOTIDE SEQUENCE [LARGE SCALE GENOMIC DNA]</scope>
    <source>
        <strain evidence="11">CCM 7043</strain>
    </source>
</reference>
<evidence type="ECO:0000256" key="2">
    <source>
        <dbReference type="ARBA" id="ARBA00007110"/>
    </source>
</evidence>
<proteinExistence type="inferred from homology"/>
<evidence type="ECO:0000256" key="7">
    <source>
        <dbReference type="ARBA" id="ARBA00022679"/>
    </source>
</evidence>
<comment type="caution">
    <text evidence="10">The sequence shown here is derived from an EMBL/GenBank/DDBJ whole genome shotgun (WGS) entry which is preliminary data.</text>
</comment>
<keyword evidence="7 10" id="KW-0808">Transferase</keyword>
<keyword evidence="11" id="KW-1185">Reference proteome</keyword>
<comment type="similarity">
    <text evidence="2">Belongs to the CobT family.</text>
</comment>
<dbReference type="Proteomes" id="UP001597114">
    <property type="component" value="Unassembled WGS sequence"/>
</dbReference>
<accession>A0ABW4FAK1</accession>
<sequence length="74" mass="7394">MDLPAVTAPDVDARRAAVARYAELAVADGALGRLAELGVWLAAAQGVCPPRPPARPRVVVIAADHGIAAAGVSA</sequence>
<evidence type="ECO:0000256" key="6">
    <source>
        <dbReference type="ARBA" id="ARBA00022676"/>
    </source>
</evidence>
<evidence type="ECO:0000256" key="3">
    <source>
        <dbReference type="ARBA" id="ARBA00011991"/>
    </source>
</evidence>
<dbReference type="Pfam" id="PF02277">
    <property type="entry name" value="DBI_PRT"/>
    <property type="match status" value="1"/>
</dbReference>
<dbReference type="SUPFAM" id="SSF52733">
    <property type="entry name" value="Nicotinate mononucleotide:5,6-dimethylbenzimidazole phosphoribosyltransferase (CobT)"/>
    <property type="match status" value="1"/>
</dbReference>
<dbReference type="RefSeq" id="WP_379659485.1">
    <property type="nucleotide sequence ID" value="NZ_JBHUCO010000082.1"/>
</dbReference>
<evidence type="ECO:0000256" key="1">
    <source>
        <dbReference type="ARBA" id="ARBA00005049"/>
    </source>
</evidence>
<feature type="non-terminal residue" evidence="10">
    <location>
        <position position="74"/>
    </location>
</feature>
<evidence type="ECO:0000256" key="5">
    <source>
        <dbReference type="ARBA" id="ARBA00022573"/>
    </source>
</evidence>
<dbReference type="InterPro" id="IPR023195">
    <property type="entry name" value="Nict_dMeBzImd_PRibTrfase_N"/>
</dbReference>
<evidence type="ECO:0000313" key="11">
    <source>
        <dbReference type="Proteomes" id="UP001597114"/>
    </source>
</evidence>
<evidence type="ECO:0000256" key="8">
    <source>
        <dbReference type="ARBA" id="ARBA00030686"/>
    </source>
</evidence>
<name>A0ABW4FAK1_9PSEU</name>
<evidence type="ECO:0000313" key="10">
    <source>
        <dbReference type="EMBL" id="MFD1524449.1"/>
    </source>
</evidence>
<evidence type="ECO:0000256" key="9">
    <source>
        <dbReference type="ARBA" id="ARBA00047340"/>
    </source>
</evidence>
<dbReference type="EMBL" id="JBHUCO010000082">
    <property type="protein sequence ID" value="MFD1524449.1"/>
    <property type="molecule type" value="Genomic_DNA"/>
</dbReference>
<dbReference type="Gene3D" id="1.10.1610.10">
    <property type="match status" value="1"/>
</dbReference>
<keyword evidence="6 10" id="KW-0328">Glycosyltransferase</keyword>
<keyword evidence="5" id="KW-0169">Cobalamin biosynthesis</keyword>
<comment type="pathway">
    <text evidence="1">Nucleoside biosynthesis; alpha-ribazole biosynthesis; alpha-ribazole from 5,6-dimethylbenzimidazole: step 1/2.</text>
</comment>
<comment type="catalytic activity">
    <reaction evidence="9">
        <text>5,6-dimethylbenzimidazole + nicotinate beta-D-ribonucleotide = alpha-ribazole 5'-phosphate + nicotinate + H(+)</text>
        <dbReference type="Rhea" id="RHEA:11196"/>
        <dbReference type="ChEBI" id="CHEBI:15378"/>
        <dbReference type="ChEBI" id="CHEBI:15890"/>
        <dbReference type="ChEBI" id="CHEBI:32544"/>
        <dbReference type="ChEBI" id="CHEBI:57502"/>
        <dbReference type="ChEBI" id="CHEBI:57918"/>
        <dbReference type="EC" id="2.4.2.21"/>
    </reaction>
</comment>
<organism evidence="10 11">
    <name type="scientific">Pseudonocardia yunnanensis</name>
    <dbReference type="NCBI Taxonomy" id="58107"/>
    <lineage>
        <taxon>Bacteria</taxon>
        <taxon>Bacillati</taxon>
        <taxon>Actinomycetota</taxon>
        <taxon>Actinomycetes</taxon>
        <taxon>Pseudonocardiales</taxon>
        <taxon>Pseudonocardiaceae</taxon>
        <taxon>Pseudonocardia</taxon>
    </lineage>
</organism>
<protein>
    <recommendedName>
        <fullName evidence="4">Nicotinate-nucleotide--dimethylbenzimidazole phosphoribosyltransferase</fullName>
        <ecNumber evidence="3">2.4.2.21</ecNumber>
    </recommendedName>
    <alternativeName>
        <fullName evidence="8">N(1)-alpha-phosphoribosyltransferase</fullName>
    </alternativeName>
</protein>